<accession>A0A1M6K6F9</accession>
<dbReference type="PROSITE" id="PS51186">
    <property type="entry name" value="GNAT"/>
    <property type="match status" value="1"/>
</dbReference>
<evidence type="ECO:0000259" key="1">
    <source>
        <dbReference type="PROSITE" id="PS51186"/>
    </source>
</evidence>
<dbReference type="Pfam" id="PF13302">
    <property type="entry name" value="Acetyltransf_3"/>
    <property type="match status" value="1"/>
</dbReference>
<name>A0A1M6K6F9_PSEXY</name>
<sequence>MITLEIMTRELCHELYKEWTNDESIYMDMNLFKTFVYNEEAVDRYFDSKQSSSRILFAVMLEGKPIGEVQLKEIDNIKKECTLSIHMQNDEAKDKGYGTEAEKLAIKYAFEELGMNAVNADTVLKNTRSQHVMEKVGFKFLREEGDFRYYKIEKK</sequence>
<evidence type="ECO:0000313" key="2">
    <source>
        <dbReference type="EMBL" id="SHJ54487.1"/>
    </source>
</evidence>
<evidence type="ECO:0000313" key="3">
    <source>
        <dbReference type="Proteomes" id="UP000184185"/>
    </source>
</evidence>
<dbReference type="PANTHER" id="PTHR43415">
    <property type="entry name" value="SPERMIDINE N(1)-ACETYLTRANSFERASE"/>
    <property type="match status" value="1"/>
</dbReference>
<keyword evidence="2" id="KW-0808">Transferase</keyword>
<dbReference type="SUPFAM" id="SSF55729">
    <property type="entry name" value="Acyl-CoA N-acyltransferases (Nat)"/>
    <property type="match status" value="1"/>
</dbReference>
<keyword evidence="3" id="KW-1185">Reference proteome</keyword>
<dbReference type="RefSeq" id="WP_072919071.1">
    <property type="nucleotide sequence ID" value="NZ_FQYQ01000028.1"/>
</dbReference>
<dbReference type="Proteomes" id="UP000184185">
    <property type="component" value="Unassembled WGS sequence"/>
</dbReference>
<reference evidence="2 3" key="1">
    <citation type="submission" date="2016-11" db="EMBL/GenBank/DDBJ databases">
        <authorList>
            <person name="Jaros S."/>
            <person name="Januszkiewicz K."/>
            <person name="Wedrychowicz H."/>
        </authorList>
    </citation>
    <scope>NUCLEOTIDE SEQUENCE [LARGE SCALE GENOMIC DNA]</scope>
    <source>
        <strain evidence="2 3">DSM 14809</strain>
    </source>
</reference>
<dbReference type="EMBL" id="FQYQ01000028">
    <property type="protein sequence ID" value="SHJ54487.1"/>
    <property type="molecule type" value="Genomic_DNA"/>
</dbReference>
<dbReference type="AlphaFoldDB" id="A0A1M6K6F9"/>
<organism evidence="2 3">
    <name type="scientific">Pseudobutyrivibrio xylanivorans DSM 14809</name>
    <dbReference type="NCBI Taxonomy" id="1123012"/>
    <lineage>
        <taxon>Bacteria</taxon>
        <taxon>Bacillati</taxon>
        <taxon>Bacillota</taxon>
        <taxon>Clostridia</taxon>
        <taxon>Lachnospirales</taxon>
        <taxon>Lachnospiraceae</taxon>
        <taxon>Pseudobutyrivibrio</taxon>
    </lineage>
</organism>
<dbReference type="OrthoDB" id="7365228at2"/>
<feature type="domain" description="N-acetyltransferase" evidence="1">
    <location>
        <begin position="2"/>
        <end position="155"/>
    </location>
</feature>
<protein>
    <submittedName>
        <fullName evidence="2">Protein N-acetyltransferase, RimJ/RimL family</fullName>
    </submittedName>
</protein>
<proteinExistence type="predicted"/>
<dbReference type="InterPro" id="IPR000182">
    <property type="entry name" value="GNAT_dom"/>
</dbReference>
<dbReference type="InterPro" id="IPR016181">
    <property type="entry name" value="Acyl_CoA_acyltransferase"/>
</dbReference>
<gene>
    <name evidence="2" type="ORF">SAMN02745725_02779</name>
</gene>
<dbReference type="GO" id="GO:0016747">
    <property type="term" value="F:acyltransferase activity, transferring groups other than amino-acyl groups"/>
    <property type="evidence" value="ECO:0007669"/>
    <property type="project" value="InterPro"/>
</dbReference>
<dbReference type="Gene3D" id="3.40.630.30">
    <property type="match status" value="1"/>
</dbReference>
<dbReference type="PANTHER" id="PTHR43415:SF3">
    <property type="entry name" value="GNAT-FAMILY ACETYLTRANSFERASE"/>
    <property type="match status" value="1"/>
</dbReference>